<evidence type="ECO:0000256" key="3">
    <source>
        <dbReference type="ARBA" id="ARBA00022692"/>
    </source>
</evidence>
<proteinExistence type="predicted"/>
<evidence type="ECO:0000256" key="6">
    <source>
        <dbReference type="SAM" id="MobiDB-lite"/>
    </source>
</evidence>
<dbReference type="InterPro" id="IPR036259">
    <property type="entry name" value="MFS_trans_sf"/>
</dbReference>
<protein>
    <submittedName>
        <fullName evidence="8">9899_t:CDS:1</fullName>
    </submittedName>
</protein>
<dbReference type="PANTHER" id="PTHR43791">
    <property type="entry name" value="PERMEASE-RELATED"/>
    <property type="match status" value="1"/>
</dbReference>
<evidence type="ECO:0000256" key="2">
    <source>
        <dbReference type="ARBA" id="ARBA00022448"/>
    </source>
</evidence>
<evidence type="ECO:0000313" key="9">
    <source>
        <dbReference type="Proteomes" id="UP000789396"/>
    </source>
</evidence>
<sequence>MSEVQDDSQKPKDENLKDENLKDEKPKDEIPKDKKPKDENLKDENYDKVLERRIVRKSIIDRANIGNAAIAGFDYKYLNSSPAAFNFAIAVYFIAYMIFEIPASLMTKILGFPIWIPIIMFCWAAASMSQAACTNVVQLGIVRFLL</sequence>
<dbReference type="GO" id="GO:0022857">
    <property type="term" value="F:transmembrane transporter activity"/>
    <property type="evidence" value="ECO:0007669"/>
    <property type="project" value="TreeGrafter"/>
</dbReference>
<dbReference type="Proteomes" id="UP000789396">
    <property type="component" value="Unassembled WGS sequence"/>
</dbReference>
<name>A0A9N9JV54_9GLOM</name>
<feature type="region of interest" description="Disordered" evidence="6">
    <location>
        <begin position="1"/>
        <end position="42"/>
    </location>
</feature>
<dbReference type="AlphaFoldDB" id="A0A9N9JV54"/>
<keyword evidence="5 7" id="KW-0472">Membrane</keyword>
<organism evidence="8 9">
    <name type="scientific">Racocetra fulgida</name>
    <dbReference type="NCBI Taxonomy" id="60492"/>
    <lineage>
        <taxon>Eukaryota</taxon>
        <taxon>Fungi</taxon>
        <taxon>Fungi incertae sedis</taxon>
        <taxon>Mucoromycota</taxon>
        <taxon>Glomeromycotina</taxon>
        <taxon>Glomeromycetes</taxon>
        <taxon>Diversisporales</taxon>
        <taxon>Gigasporaceae</taxon>
        <taxon>Racocetra</taxon>
    </lineage>
</organism>
<feature type="transmembrane region" description="Helical" evidence="7">
    <location>
        <begin position="105"/>
        <end position="126"/>
    </location>
</feature>
<evidence type="ECO:0000256" key="4">
    <source>
        <dbReference type="ARBA" id="ARBA00022989"/>
    </source>
</evidence>
<accession>A0A9N9JV54</accession>
<dbReference type="GO" id="GO:0016020">
    <property type="term" value="C:membrane"/>
    <property type="evidence" value="ECO:0007669"/>
    <property type="project" value="UniProtKB-SubCell"/>
</dbReference>
<feature type="non-terminal residue" evidence="8">
    <location>
        <position position="1"/>
    </location>
</feature>
<reference evidence="8" key="1">
    <citation type="submission" date="2021-06" db="EMBL/GenBank/DDBJ databases">
        <authorList>
            <person name="Kallberg Y."/>
            <person name="Tangrot J."/>
            <person name="Rosling A."/>
        </authorList>
    </citation>
    <scope>NUCLEOTIDE SEQUENCE</scope>
    <source>
        <strain evidence="8">IN212</strain>
    </source>
</reference>
<feature type="compositionally biased region" description="Basic and acidic residues" evidence="6">
    <location>
        <begin position="7"/>
        <end position="42"/>
    </location>
</feature>
<dbReference type="SUPFAM" id="SSF103473">
    <property type="entry name" value="MFS general substrate transporter"/>
    <property type="match status" value="1"/>
</dbReference>
<dbReference type="OrthoDB" id="2985014at2759"/>
<gene>
    <name evidence="8" type="ORF">RFULGI_LOCUS17519</name>
</gene>
<dbReference type="PANTHER" id="PTHR43791:SF36">
    <property type="entry name" value="TRANSPORTER, PUTATIVE (AFU_ORTHOLOGUE AFUA_6G08340)-RELATED"/>
    <property type="match status" value="1"/>
</dbReference>
<feature type="non-terminal residue" evidence="8">
    <location>
        <position position="146"/>
    </location>
</feature>
<evidence type="ECO:0000256" key="5">
    <source>
        <dbReference type="ARBA" id="ARBA00023136"/>
    </source>
</evidence>
<keyword evidence="4 7" id="KW-1133">Transmembrane helix</keyword>
<evidence type="ECO:0000256" key="1">
    <source>
        <dbReference type="ARBA" id="ARBA00004141"/>
    </source>
</evidence>
<evidence type="ECO:0000256" key="7">
    <source>
        <dbReference type="SAM" id="Phobius"/>
    </source>
</evidence>
<comment type="subcellular location">
    <subcellularLocation>
        <location evidence="1">Membrane</location>
        <topology evidence="1">Multi-pass membrane protein</topology>
    </subcellularLocation>
</comment>
<keyword evidence="3 7" id="KW-0812">Transmembrane</keyword>
<dbReference type="Gene3D" id="1.20.1250.20">
    <property type="entry name" value="MFS general substrate transporter like domains"/>
    <property type="match status" value="1"/>
</dbReference>
<dbReference type="EMBL" id="CAJVPZ010069225">
    <property type="protein sequence ID" value="CAG8798802.1"/>
    <property type="molecule type" value="Genomic_DNA"/>
</dbReference>
<keyword evidence="2" id="KW-0813">Transport</keyword>
<comment type="caution">
    <text evidence="8">The sequence shown here is derived from an EMBL/GenBank/DDBJ whole genome shotgun (WGS) entry which is preliminary data.</text>
</comment>
<evidence type="ECO:0000313" key="8">
    <source>
        <dbReference type="EMBL" id="CAG8798802.1"/>
    </source>
</evidence>
<feature type="transmembrane region" description="Helical" evidence="7">
    <location>
        <begin position="83"/>
        <end position="99"/>
    </location>
</feature>
<keyword evidence="9" id="KW-1185">Reference proteome</keyword>